<evidence type="ECO:0008006" key="3">
    <source>
        <dbReference type="Google" id="ProtNLM"/>
    </source>
</evidence>
<organism evidence="1 2">
    <name type="scientific">Syntrophaceticus schinkii</name>
    <dbReference type="NCBI Taxonomy" id="499207"/>
    <lineage>
        <taxon>Bacteria</taxon>
        <taxon>Bacillati</taxon>
        <taxon>Bacillota</taxon>
        <taxon>Clostridia</taxon>
        <taxon>Thermoanaerobacterales</taxon>
        <taxon>Thermoanaerobacterales Family III. Incertae Sedis</taxon>
        <taxon>Syntrophaceticus</taxon>
    </lineage>
</organism>
<evidence type="ECO:0000313" key="1">
    <source>
        <dbReference type="EMBL" id="CEO87632.1"/>
    </source>
</evidence>
<dbReference type="EMBL" id="CDRZ01000020">
    <property type="protein sequence ID" value="CEO87632.1"/>
    <property type="molecule type" value="Genomic_DNA"/>
</dbReference>
<keyword evidence="2" id="KW-1185">Reference proteome</keyword>
<evidence type="ECO:0000313" key="2">
    <source>
        <dbReference type="Proteomes" id="UP000046155"/>
    </source>
</evidence>
<reference evidence="2" key="1">
    <citation type="submission" date="2015-01" db="EMBL/GenBank/DDBJ databases">
        <authorList>
            <person name="Manzoor Shahid"/>
            <person name="Zubair Saima"/>
        </authorList>
    </citation>
    <scope>NUCLEOTIDE SEQUENCE [LARGE SCALE GENOMIC DNA]</scope>
    <source>
        <strain evidence="2">Sp3</strain>
    </source>
</reference>
<proteinExistence type="predicted"/>
<accession>A0A0B7MJ22</accession>
<dbReference type="AlphaFoldDB" id="A0A0B7MJ22"/>
<name>A0A0B7MJ22_9FIRM</name>
<dbReference type="Proteomes" id="UP000046155">
    <property type="component" value="Unassembled WGS sequence"/>
</dbReference>
<gene>
    <name evidence="1" type="ORF">SSCH_1160014</name>
</gene>
<sequence length="220" mass="24832">MKMTLIHEYLMHAVYFAPRGRRRIHELGADLTQRYLSAEDLLIGVIGDAGAGKSLLIQGMFPGLELTNDDKGINVRPLSLLNHAETDNFEHHTYHIDMLFELAFSQLAVLAEAVQKALQEGCRVVVEHFELLYPVLERNAHVLVGIGEEVIVARPGMFGPFPEEIKSIVYQSLYYRKMAHSAEDITQQVLERMGVPRASDHDDVRRGFMLCLPPASPRQI</sequence>
<protein>
    <recommendedName>
        <fullName evidence="3">Alanine-tRNA synthetase second additional domain-containing protein</fullName>
    </recommendedName>
</protein>